<organism evidence="3">
    <name type="scientific">Ixodes ricinus</name>
    <name type="common">Common tick</name>
    <name type="synonym">Acarus ricinus</name>
    <dbReference type="NCBI Taxonomy" id="34613"/>
    <lineage>
        <taxon>Eukaryota</taxon>
        <taxon>Metazoa</taxon>
        <taxon>Ecdysozoa</taxon>
        <taxon>Arthropoda</taxon>
        <taxon>Chelicerata</taxon>
        <taxon>Arachnida</taxon>
        <taxon>Acari</taxon>
        <taxon>Parasitiformes</taxon>
        <taxon>Ixodida</taxon>
        <taxon>Ixodoidea</taxon>
        <taxon>Ixodidae</taxon>
        <taxon>Ixodinae</taxon>
        <taxon>Ixodes</taxon>
    </lineage>
</organism>
<keyword evidence="1" id="KW-0175">Coiled coil</keyword>
<dbReference type="InterPro" id="IPR004244">
    <property type="entry name" value="Transposase_22"/>
</dbReference>
<dbReference type="AlphaFoldDB" id="A0A147BIV5"/>
<dbReference type="EMBL" id="GEGO01004685">
    <property type="protein sequence ID" value="JAR90719.1"/>
    <property type="molecule type" value="Transcribed_RNA"/>
</dbReference>
<evidence type="ECO:0000313" key="3">
    <source>
        <dbReference type="EMBL" id="JAR90719.1"/>
    </source>
</evidence>
<keyword evidence="2" id="KW-0732">Signal</keyword>
<dbReference type="Gene3D" id="3.30.70.1820">
    <property type="entry name" value="L1 transposable element, RRM domain"/>
    <property type="match status" value="1"/>
</dbReference>
<evidence type="ECO:0000256" key="2">
    <source>
        <dbReference type="SAM" id="SignalP"/>
    </source>
</evidence>
<sequence>CGHGCTSTMRSSNLPLHFVIQLLLLLTLPAELPEPSSSPYVITASKETPSFGHYRGLAFADAGFGEEDTVWTNFPSIKLRGNKAPRASTSTELRPTKEATPLHWACGHGCTATMRSSNLPLHFVIQVGTVECYSVKNNDLFLVVLPCLGAALKRFLDLLLLCGDIEENPGPTNAELNVLVTALQTTVQQLETRYEALRQKVSELSEERTNAKKELPELTERVCTLEKELAVSRADPLVTQNNNSKLEAAHAELSVLKTCCNDVESRSRRSNLVFFGLKDKDKETWAESESLILKLCADKMEIKLDPQTIDRAHRIGAYNENKKRQIVVKFCFFKHKDSVLASGYKLKDSGFAVSEDFPRPVQLARRKLVEFAK</sequence>
<protein>
    <submittedName>
        <fullName evidence="3">Putative tick transposon</fullName>
    </submittedName>
</protein>
<reference evidence="3" key="1">
    <citation type="journal article" date="2018" name="PLoS Negl. Trop. Dis.">
        <title>Sialome diversity of ticks revealed by RNAseq of single tick salivary glands.</title>
        <authorList>
            <person name="Perner J."/>
            <person name="Kropackova S."/>
            <person name="Kopacek P."/>
            <person name="Ribeiro J.M."/>
        </authorList>
    </citation>
    <scope>NUCLEOTIDE SEQUENCE</scope>
    <source>
        <strain evidence="3">Siblings of single egg batch collected in Ceske Budejovice</strain>
        <tissue evidence="3">Salivary glands</tissue>
    </source>
</reference>
<feature type="non-terminal residue" evidence="3">
    <location>
        <position position="1"/>
    </location>
</feature>
<dbReference type="PANTHER" id="PTHR11505">
    <property type="entry name" value="L1 TRANSPOSABLE ELEMENT-RELATED"/>
    <property type="match status" value="1"/>
</dbReference>
<feature type="chain" id="PRO_5007542429" evidence="2">
    <location>
        <begin position="30"/>
        <end position="373"/>
    </location>
</feature>
<evidence type="ECO:0000256" key="1">
    <source>
        <dbReference type="SAM" id="Coils"/>
    </source>
</evidence>
<feature type="coiled-coil region" evidence="1">
    <location>
        <begin position="173"/>
        <end position="221"/>
    </location>
</feature>
<name>A0A147BIV5_IXORI</name>
<feature type="signal peptide" evidence="2">
    <location>
        <begin position="1"/>
        <end position="29"/>
    </location>
</feature>
<accession>A0A147BIV5</accession>
<proteinExistence type="predicted"/>
<feature type="non-terminal residue" evidence="3">
    <location>
        <position position="373"/>
    </location>
</feature>